<feature type="coiled-coil region" evidence="1">
    <location>
        <begin position="42"/>
        <end position="69"/>
    </location>
</feature>
<reference evidence="2" key="1">
    <citation type="submission" date="2020-11" db="EMBL/GenBank/DDBJ databases">
        <title>Chlorella ohadii genome sequencing and assembly.</title>
        <authorList>
            <person name="Murik O."/>
            <person name="Treves H."/>
            <person name="Kedem I."/>
            <person name="Shotland Y."/>
            <person name="Kaplan A."/>
        </authorList>
    </citation>
    <scope>NUCLEOTIDE SEQUENCE</scope>
    <source>
        <strain evidence="2">1</strain>
    </source>
</reference>
<evidence type="ECO:0000313" key="3">
    <source>
        <dbReference type="Proteomes" id="UP001205105"/>
    </source>
</evidence>
<dbReference type="AlphaFoldDB" id="A0AAD5H6X8"/>
<proteinExistence type="predicted"/>
<keyword evidence="3" id="KW-1185">Reference proteome</keyword>
<keyword evidence="1" id="KW-0175">Coiled coil</keyword>
<name>A0AAD5H6X8_9CHLO</name>
<evidence type="ECO:0000313" key="2">
    <source>
        <dbReference type="EMBL" id="KAI7846216.1"/>
    </source>
</evidence>
<evidence type="ECO:0000256" key="1">
    <source>
        <dbReference type="SAM" id="Coils"/>
    </source>
</evidence>
<dbReference type="Proteomes" id="UP001205105">
    <property type="component" value="Unassembled WGS sequence"/>
</dbReference>
<sequence>MPPAQKVKAVTPEVLLPENNTILNPWAPLFNALLTALFMFWGSRLESQLKQLREEMQAMRRGLEAQSRSLNHLGSFTKIKVSSFPRDLLDPLQSRCGSLPVGSMPKSLTMPKHRIPSFSSLLSPKITNTPSKKATVAAASDELRLECCIISRTGRDHQRKGQMCEAISAEEGCTATAVLMWRDGQGDVCLQAANVGGLSGFFTGPAIGPPRQLVAVDKGRTAV</sequence>
<gene>
    <name evidence="2" type="ORF">COHA_000286</name>
</gene>
<accession>A0AAD5H6X8</accession>
<organism evidence="2 3">
    <name type="scientific">Chlorella ohadii</name>
    <dbReference type="NCBI Taxonomy" id="2649997"/>
    <lineage>
        <taxon>Eukaryota</taxon>
        <taxon>Viridiplantae</taxon>
        <taxon>Chlorophyta</taxon>
        <taxon>core chlorophytes</taxon>
        <taxon>Trebouxiophyceae</taxon>
        <taxon>Chlorellales</taxon>
        <taxon>Chlorellaceae</taxon>
        <taxon>Chlorella clade</taxon>
        <taxon>Chlorella</taxon>
    </lineage>
</organism>
<dbReference type="EMBL" id="JADXDR010000007">
    <property type="protein sequence ID" value="KAI7846216.1"/>
    <property type="molecule type" value="Genomic_DNA"/>
</dbReference>
<comment type="caution">
    <text evidence="2">The sequence shown here is derived from an EMBL/GenBank/DDBJ whole genome shotgun (WGS) entry which is preliminary data.</text>
</comment>
<protein>
    <submittedName>
        <fullName evidence="2">Uncharacterized protein</fullName>
    </submittedName>
</protein>